<keyword evidence="2" id="KW-1185">Reference proteome</keyword>
<organism evidence="1 2">
    <name type="scientific">Arthrobacter hankyongi</name>
    <dbReference type="NCBI Taxonomy" id="2904801"/>
    <lineage>
        <taxon>Bacteria</taxon>
        <taxon>Bacillati</taxon>
        <taxon>Actinomycetota</taxon>
        <taxon>Actinomycetes</taxon>
        <taxon>Micrococcales</taxon>
        <taxon>Micrococcaceae</taxon>
        <taxon>Arthrobacter</taxon>
    </lineage>
</organism>
<comment type="caution">
    <text evidence="1">The sequence shown here is derived from an EMBL/GenBank/DDBJ whole genome shotgun (WGS) entry which is preliminary data.</text>
</comment>
<dbReference type="Proteomes" id="UP001165368">
    <property type="component" value="Unassembled WGS sequence"/>
</dbReference>
<dbReference type="RefSeq" id="WP_237826560.1">
    <property type="nucleotide sequence ID" value="NZ_JAKLTQ010000026.1"/>
</dbReference>
<evidence type="ECO:0008006" key="3">
    <source>
        <dbReference type="Google" id="ProtNLM"/>
    </source>
</evidence>
<dbReference type="EMBL" id="JAKLTQ010000026">
    <property type="protein sequence ID" value="MCG2624540.1"/>
    <property type="molecule type" value="Genomic_DNA"/>
</dbReference>
<name>A0ABS9LD13_9MICC</name>
<reference evidence="1" key="1">
    <citation type="submission" date="2022-01" db="EMBL/GenBank/DDBJ databases">
        <authorList>
            <person name="Jo J.-H."/>
            <person name="Im W.-T."/>
        </authorList>
    </citation>
    <scope>NUCLEOTIDE SEQUENCE</scope>
    <source>
        <strain evidence="1">I2-34</strain>
    </source>
</reference>
<proteinExistence type="predicted"/>
<accession>A0ABS9LD13</accession>
<evidence type="ECO:0000313" key="1">
    <source>
        <dbReference type="EMBL" id="MCG2624540.1"/>
    </source>
</evidence>
<protein>
    <recommendedName>
        <fullName evidence="3">DUF1330 domain-containing protein</fullName>
    </recommendedName>
</protein>
<gene>
    <name evidence="1" type="ORF">LVY72_21865</name>
</gene>
<evidence type="ECO:0000313" key="2">
    <source>
        <dbReference type="Proteomes" id="UP001165368"/>
    </source>
</evidence>
<sequence length="90" mass="10300">MATLLIFHEVDDVDHWLSSPRRQELFGPLGMTVRTFVDPEKTNRVGLIVEVPDTDTFQRMMQSEAAADAMKFDGVRPDTILVLVEPERNR</sequence>